<accession>A0A084WCG9</accession>
<dbReference type="AlphaFoldDB" id="A0A084WCG9"/>
<reference evidence="2" key="2">
    <citation type="submission" date="2020-05" db="UniProtKB">
        <authorList>
            <consortium name="EnsemblMetazoa"/>
        </authorList>
    </citation>
    <scope>IDENTIFICATION</scope>
</reference>
<protein>
    <submittedName>
        <fullName evidence="1 2">Methionine adenosyltransferase</fullName>
    </submittedName>
</protein>
<keyword evidence="1" id="KW-0808">Transferase</keyword>
<dbReference type="GO" id="GO:0016740">
    <property type="term" value="F:transferase activity"/>
    <property type="evidence" value="ECO:0007669"/>
    <property type="project" value="UniProtKB-KW"/>
</dbReference>
<organism evidence="1">
    <name type="scientific">Anopheles sinensis</name>
    <name type="common">Mosquito</name>
    <dbReference type="NCBI Taxonomy" id="74873"/>
    <lineage>
        <taxon>Eukaryota</taxon>
        <taxon>Metazoa</taxon>
        <taxon>Ecdysozoa</taxon>
        <taxon>Arthropoda</taxon>
        <taxon>Hexapoda</taxon>
        <taxon>Insecta</taxon>
        <taxon>Pterygota</taxon>
        <taxon>Neoptera</taxon>
        <taxon>Endopterygota</taxon>
        <taxon>Diptera</taxon>
        <taxon>Nematocera</taxon>
        <taxon>Culicoidea</taxon>
        <taxon>Culicidae</taxon>
        <taxon>Anophelinae</taxon>
        <taxon>Anopheles</taxon>
    </lineage>
</organism>
<dbReference type="Proteomes" id="UP000030765">
    <property type="component" value="Unassembled WGS sequence"/>
</dbReference>
<evidence type="ECO:0000313" key="1">
    <source>
        <dbReference type="EMBL" id="KFB47913.1"/>
    </source>
</evidence>
<reference evidence="1 3" key="1">
    <citation type="journal article" date="2014" name="BMC Genomics">
        <title>Genome sequence of Anopheles sinensis provides insight into genetics basis of mosquito competence for malaria parasites.</title>
        <authorList>
            <person name="Zhou D."/>
            <person name="Zhang D."/>
            <person name="Ding G."/>
            <person name="Shi L."/>
            <person name="Hou Q."/>
            <person name="Ye Y."/>
            <person name="Xu Y."/>
            <person name="Zhou H."/>
            <person name="Xiong C."/>
            <person name="Li S."/>
            <person name="Yu J."/>
            <person name="Hong S."/>
            <person name="Yu X."/>
            <person name="Zou P."/>
            <person name="Chen C."/>
            <person name="Chang X."/>
            <person name="Wang W."/>
            <person name="Lv Y."/>
            <person name="Sun Y."/>
            <person name="Ma L."/>
            <person name="Shen B."/>
            <person name="Zhu C."/>
        </authorList>
    </citation>
    <scope>NUCLEOTIDE SEQUENCE [LARGE SCALE GENOMIC DNA]</scope>
</reference>
<gene>
    <name evidence="1" type="ORF">ZHAS_00015972</name>
</gene>
<keyword evidence="3" id="KW-1185">Reference proteome</keyword>
<name>A0A084WCG9_ANOSI</name>
<dbReference type="EnsemblMetazoa" id="ASIC015972-RA">
    <property type="protein sequence ID" value="ASIC015972-PA"/>
    <property type="gene ID" value="ASIC015972"/>
</dbReference>
<evidence type="ECO:0000313" key="3">
    <source>
        <dbReference type="Proteomes" id="UP000030765"/>
    </source>
</evidence>
<dbReference type="EMBL" id="ATLV01022668">
    <property type="status" value="NOT_ANNOTATED_CDS"/>
    <property type="molecule type" value="Genomic_DNA"/>
</dbReference>
<proteinExistence type="predicted"/>
<evidence type="ECO:0000313" key="2">
    <source>
        <dbReference type="EnsemblMetazoa" id="ASIC015972-PA"/>
    </source>
</evidence>
<dbReference type="VEuPathDB" id="VectorBase:ASIC015972"/>
<dbReference type="EMBL" id="KE525335">
    <property type="protein sequence ID" value="KFB47913.1"/>
    <property type="molecule type" value="Genomic_DNA"/>
</dbReference>
<sequence>MKRTPGRKNDLRVVSRRTGHPQSLAGGTGWAMNYLLSTETMLRCARVSHGAKVAVNMATTVTGRSVVEDFTPNTTSRTFSQGCNGFAG</sequence>